<gene>
    <name evidence="1" type="ORF">LEP1GSC050_3769</name>
</gene>
<dbReference type="AlphaFoldDB" id="T0GGM9"/>
<organism evidence="1 2">
    <name type="scientific">Leptospira broomii serovar Hurstbridge str. 5399</name>
    <dbReference type="NCBI Taxonomy" id="1049789"/>
    <lineage>
        <taxon>Bacteria</taxon>
        <taxon>Pseudomonadati</taxon>
        <taxon>Spirochaetota</taxon>
        <taxon>Spirochaetia</taxon>
        <taxon>Leptospirales</taxon>
        <taxon>Leptospiraceae</taxon>
        <taxon>Leptospira</taxon>
    </lineage>
</organism>
<name>T0GGM9_9LEPT</name>
<dbReference type="Proteomes" id="UP000015454">
    <property type="component" value="Unassembled WGS sequence"/>
</dbReference>
<sequence>MKLLEIFYVIGRGDSNRSVLVGKFGGSWNSGIIPLSSSEVA</sequence>
<dbReference type="STRING" id="1049789.LEP1GSC050_3769"/>
<evidence type="ECO:0000313" key="2">
    <source>
        <dbReference type="Proteomes" id="UP000015454"/>
    </source>
</evidence>
<comment type="caution">
    <text evidence="1">The sequence shown here is derived from an EMBL/GenBank/DDBJ whole genome shotgun (WGS) entry which is preliminary data.</text>
</comment>
<reference evidence="1" key="1">
    <citation type="submission" date="2013-05" db="EMBL/GenBank/DDBJ databases">
        <authorList>
            <person name="Harkins D.M."/>
            <person name="Durkin A.S."/>
            <person name="Brinkac L.M."/>
            <person name="Haft D.H."/>
            <person name="Selengut J.D."/>
            <person name="Sanka R."/>
            <person name="DePew J."/>
            <person name="Purushe J."/>
            <person name="Hartskeerl R.A."/>
            <person name="Ahmed A."/>
            <person name="van der Linden H."/>
            <person name="Goris M.G.A."/>
            <person name="Vinetz J.M."/>
            <person name="Sutton G.G."/>
            <person name="Nierman W.C."/>
            <person name="Fouts D.E."/>
        </authorList>
    </citation>
    <scope>NUCLEOTIDE SEQUENCE [LARGE SCALE GENOMIC DNA]</scope>
    <source>
        <strain evidence="1">5399</strain>
    </source>
</reference>
<evidence type="ECO:0000313" key="1">
    <source>
        <dbReference type="EMBL" id="EQA46014.1"/>
    </source>
</evidence>
<proteinExistence type="predicted"/>
<dbReference type="EMBL" id="AHMO02000008">
    <property type="protein sequence ID" value="EQA46014.1"/>
    <property type="molecule type" value="Genomic_DNA"/>
</dbReference>
<keyword evidence="2" id="KW-1185">Reference proteome</keyword>
<protein>
    <submittedName>
        <fullName evidence="1">Uncharacterized protein</fullName>
    </submittedName>
</protein>
<accession>T0GGM9</accession>